<keyword evidence="4" id="KW-1185">Reference proteome</keyword>
<keyword evidence="2" id="KW-0732">Signal</keyword>
<dbReference type="PANTHER" id="PTHR42928:SF5">
    <property type="entry name" value="BLR1237 PROTEIN"/>
    <property type="match status" value="1"/>
</dbReference>
<dbReference type="InterPro" id="IPR042100">
    <property type="entry name" value="Bug_dom1"/>
</dbReference>
<dbReference type="CDD" id="cd07012">
    <property type="entry name" value="PBP2_Bug_TTT"/>
    <property type="match status" value="1"/>
</dbReference>
<dbReference type="SUPFAM" id="SSF53850">
    <property type="entry name" value="Periplasmic binding protein-like II"/>
    <property type="match status" value="1"/>
</dbReference>
<dbReference type="PANTHER" id="PTHR42928">
    <property type="entry name" value="TRICARBOXYLATE-BINDING PROTEIN"/>
    <property type="match status" value="1"/>
</dbReference>
<dbReference type="Pfam" id="PF03401">
    <property type="entry name" value="TctC"/>
    <property type="match status" value="1"/>
</dbReference>
<dbReference type="RefSeq" id="WP_179589687.1">
    <property type="nucleotide sequence ID" value="NZ_JACBYR010000002.1"/>
</dbReference>
<dbReference type="EMBL" id="JACBYR010000002">
    <property type="protein sequence ID" value="NYE85617.1"/>
    <property type="molecule type" value="Genomic_DNA"/>
</dbReference>
<evidence type="ECO:0000313" key="3">
    <source>
        <dbReference type="EMBL" id="NYE85617.1"/>
    </source>
</evidence>
<organism evidence="3 4">
    <name type="scientific">Pigmentiphaga litoralis</name>
    <dbReference type="NCBI Taxonomy" id="516702"/>
    <lineage>
        <taxon>Bacteria</taxon>
        <taxon>Pseudomonadati</taxon>
        <taxon>Pseudomonadota</taxon>
        <taxon>Betaproteobacteria</taxon>
        <taxon>Burkholderiales</taxon>
        <taxon>Alcaligenaceae</taxon>
        <taxon>Pigmentiphaga</taxon>
    </lineage>
</organism>
<reference evidence="3 4" key="1">
    <citation type="submission" date="2020-07" db="EMBL/GenBank/DDBJ databases">
        <title>Genomic Encyclopedia of Type Strains, Phase IV (KMG-V): Genome sequencing to study the core and pangenomes of soil and plant-associated prokaryotes.</title>
        <authorList>
            <person name="Whitman W."/>
        </authorList>
    </citation>
    <scope>NUCLEOTIDE SEQUENCE [LARGE SCALE GENOMIC DNA]</scope>
    <source>
        <strain evidence="3 4">SAS40</strain>
    </source>
</reference>
<name>A0A7Y9IYS2_9BURK</name>
<comment type="caution">
    <text evidence="3">The sequence shown here is derived from an EMBL/GenBank/DDBJ whole genome shotgun (WGS) entry which is preliminary data.</text>
</comment>
<dbReference type="PIRSF" id="PIRSF017082">
    <property type="entry name" value="YflP"/>
    <property type="match status" value="1"/>
</dbReference>
<dbReference type="InterPro" id="IPR005064">
    <property type="entry name" value="BUG"/>
</dbReference>
<evidence type="ECO:0000313" key="4">
    <source>
        <dbReference type="Proteomes" id="UP000542125"/>
    </source>
</evidence>
<dbReference type="Gene3D" id="3.40.190.150">
    <property type="entry name" value="Bordetella uptake gene, domain 1"/>
    <property type="match status" value="1"/>
</dbReference>
<comment type="similarity">
    <text evidence="1">Belongs to the UPF0065 (bug) family.</text>
</comment>
<dbReference type="Proteomes" id="UP000542125">
    <property type="component" value="Unassembled WGS sequence"/>
</dbReference>
<keyword evidence="3" id="KW-0675">Receptor</keyword>
<evidence type="ECO:0000256" key="1">
    <source>
        <dbReference type="ARBA" id="ARBA00006987"/>
    </source>
</evidence>
<sequence length="324" mass="33346">MHRIVCTLAAALSVLVTAQAHAAYPDHPIKIVVPFPPGGGTDAVARVLAQKLGDKLGQTVIVENRPGAATVIGAQAVARAAPDGYTLMISGSSTYSVLPALKKDLPYKPLASFEQIGIVALAPSVLVGKPDLAATSLADLVALAKAQSSKGGVTYGTFGAGSAPHLAGEMFAQTIGATMLAVPYKGSAQLTTALIGGELDWAVDTVASAAPHVNAGRMKAFAVSGDHRMPQLPNVPTLKEAGLPPSAGLVGWYGFVAPASTPAPIIDTIRKATEDVMQDAEVRKVFTTNGFEPVMLGRDAFRDKVNAEIAQFTAVAQRGAISMD</sequence>
<dbReference type="AlphaFoldDB" id="A0A7Y9IYS2"/>
<feature type="signal peptide" evidence="2">
    <location>
        <begin position="1"/>
        <end position="22"/>
    </location>
</feature>
<evidence type="ECO:0000256" key="2">
    <source>
        <dbReference type="SAM" id="SignalP"/>
    </source>
</evidence>
<accession>A0A7Y9IYS2</accession>
<dbReference type="Gene3D" id="3.40.190.10">
    <property type="entry name" value="Periplasmic binding protein-like II"/>
    <property type="match status" value="1"/>
</dbReference>
<feature type="chain" id="PRO_5030548678" evidence="2">
    <location>
        <begin position="23"/>
        <end position="324"/>
    </location>
</feature>
<proteinExistence type="inferred from homology"/>
<gene>
    <name evidence="3" type="ORF">FHW18_004924</name>
</gene>
<protein>
    <submittedName>
        <fullName evidence="3">Tripartite-type tricarboxylate transporter receptor subunit TctC</fullName>
    </submittedName>
</protein>